<gene>
    <name evidence="3" type="ORF">MANT1106_LOCUS14214</name>
</gene>
<evidence type="ECO:0000256" key="2">
    <source>
        <dbReference type="SAM" id="MobiDB-lite"/>
    </source>
</evidence>
<feature type="coiled-coil region" evidence="1">
    <location>
        <begin position="162"/>
        <end position="254"/>
    </location>
</feature>
<accession>A0A7S0XA11</accession>
<sequence>MAESGHLYTPIRTYPYEPRTPLSRSIVSTPASIQNHASFIKYESKRIVVEPVDLDDLAKYVQELRPRCIHDFKPMCYLLQSLMGHLLAREIDFFSVEIRGLRNDLLRMQGLLNNAVERDKMSQDKSIFNRFKEAVTVSTSASNMESHSTYLVTLSEQQASTIQALQAKLAASEANAKALAFEAQAAQAAQLRAQAKEALQEQALHEKSALINVLKQKDTKILELQRKLDQITAADDTAAQIAALSSQVAELKRQLAEGGGVAVENGDYEAYARSLGADAPGDIASKTKKLGRLSPAEAARVLQAMGSWVDAGAILCGNTVDFISDVLTCEVLDHTDVGHALHNLGRIDGMVLFAMSRKTTADNIVGPMRTVHPAVAGGWLTSAAVQAKTRLSAIGHELGAEAIVEVVRTLGDGDAEMVFDSQPPHVLAAVCDAMYRGNELSDAVDTLLRCSGNTRTATLDAMDEDLRKVFQAAMAHTDEGGGSFTCYKCGAVNPAADDADADAEGSVKQTPVSDDTSARGVEHMRPPQCWLTFCDARSNGRLKKQWDKDGRTIISPIKLRSMVTTIYHNKLKSDVALVREGKHRYPLAEYVAQWFDNTYGLGKLAQQKMVRFIFSLQKMYEEMNDRRVCQFVRMCGLFHPLPAVTCDLLLECLEIISGCMSGSGEMFRSDTEFWSTWKSGKMVAISKEKQLLIMKQVFGPKQDATAVRARLSQELLDNPEVVPSYVTLPAGNVSLSRFASFTLEIMHDMSVESRSSAMELFRAAAGSDSAVSFTEFKHACLAMQPLCSPSEGSFAFMYWQAATTGKNPSTKATMDAVKKWEATLDSIGGSKAAVQVEDAVGSFLWHCGIFNVLGMQADGSSKLEKHRQQAMKVKTTCSVGF</sequence>
<evidence type="ECO:0000313" key="3">
    <source>
        <dbReference type="EMBL" id="CAD8711527.1"/>
    </source>
</evidence>
<keyword evidence="1" id="KW-0175">Coiled coil</keyword>
<dbReference type="EMBL" id="HBFC01023653">
    <property type="protein sequence ID" value="CAD8711527.1"/>
    <property type="molecule type" value="Transcribed_RNA"/>
</dbReference>
<reference evidence="3" key="1">
    <citation type="submission" date="2021-01" db="EMBL/GenBank/DDBJ databases">
        <authorList>
            <person name="Corre E."/>
            <person name="Pelletier E."/>
            <person name="Niang G."/>
            <person name="Scheremetjew M."/>
            <person name="Finn R."/>
            <person name="Kale V."/>
            <person name="Holt S."/>
            <person name="Cochrane G."/>
            <person name="Meng A."/>
            <person name="Brown T."/>
            <person name="Cohen L."/>
        </authorList>
    </citation>
    <scope>NUCLEOTIDE SEQUENCE</scope>
    <source>
        <strain evidence="3">SL-175</strain>
    </source>
</reference>
<dbReference type="PANTHER" id="PTHR34894">
    <property type="entry name" value="SAM-DEPENDENT METHYLTRANSFERASE RSMI, CONSERVED SITE"/>
    <property type="match status" value="1"/>
</dbReference>
<dbReference type="PANTHER" id="PTHR34894:SF5">
    <property type="entry name" value="EF-HAND DOMAIN-CONTAINING PROTEIN"/>
    <property type="match status" value="1"/>
</dbReference>
<organism evidence="3">
    <name type="scientific">Mantoniella antarctica</name>
    <dbReference type="NCBI Taxonomy" id="81844"/>
    <lineage>
        <taxon>Eukaryota</taxon>
        <taxon>Viridiplantae</taxon>
        <taxon>Chlorophyta</taxon>
        <taxon>Mamiellophyceae</taxon>
        <taxon>Mamiellales</taxon>
        <taxon>Mamiellaceae</taxon>
        <taxon>Mantoniella</taxon>
    </lineage>
</organism>
<proteinExistence type="predicted"/>
<dbReference type="AlphaFoldDB" id="A0A7S0XA11"/>
<evidence type="ECO:0008006" key="4">
    <source>
        <dbReference type="Google" id="ProtNLM"/>
    </source>
</evidence>
<name>A0A7S0XA11_9CHLO</name>
<evidence type="ECO:0000256" key="1">
    <source>
        <dbReference type="SAM" id="Coils"/>
    </source>
</evidence>
<protein>
    <recommendedName>
        <fullName evidence="4">EF-hand domain-containing protein</fullName>
    </recommendedName>
</protein>
<feature type="region of interest" description="Disordered" evidence="2">
    <location>
        <begin position="498"/>
        <end position="521"/>
    </location>
</feature>